<name>A0ABU0X5R4_9PSEU</name>
<gene>
    <name evidence="2" type="ORF">CKY47_25840</name>
</gene>
<reference evidence="2 3" key="1">
    <citation type="submission" date="2017-06" db="EMBL/GenBank/DDBJ databases">
        <title>Cultured bacterium strain Saccharothrix yanglingensis Hhs.015.</title>
        <authorList>
            <person name="Xia Y."/>
        </authorList>
    </citation>
    <scope>NUCLEOTIDE SEQUENCE [LARGE SCALE GENOMIC DNA]</scope>
    <source>
        <strain evidence="2 3">Hhs.015</strain>
    </source>
</reference>
<dbReference type="Proteomes" id="UP001225605">
    <property type="component" value="Unassembled WGS sequence"/>
</dbReference>
<proteinExistence type="predicted"/>
<evidence type="ECO:0000256" key="1">
    <source>
        <dbReference type="SAM" id="Phobius"/>
    </source>
</evidence>
<feature type="transmembrane region" description="Helical" evidence="1">
    <location>
        <begin position="50"/>
        <end position="77"/>
    </location>
</feature>
<comment type="caution">
    <text evidence="2">The sequence shown here is derived from an EMBL/GenBank/DDBJ whole genome shotgun (WGS) entry which is preliminary data.</text>
</comment>
<keyword evidence="1" id="KW-1133">Transmembrane helix</keyword>
<evidence type="ECO:0000313" key="2">
    <source>
        <dbReference type="EMBL" id="MDQ2587346.1"/>
    </source>
</evidence>
<keyword evidence="1" id="KW-0812">Transmembrane</keyword>
<evidence type="ECO:0008006" key="4">
    <source>
        <dbReference type="Google" id="ProtNLM"/>
    </source>
</evidence>
<accession>A0ABU0X5R4</accession>
<dbReference type="RefSeq" id="WP_306748856.1">
    <property type="nucleotide sequence ID" value="NZ_NSDM01000012.1"/>
</dbReference>
<organism evidence="2 3">
    <name type="scientific">Saccharothrix yanglingensis</name>
    <dbReference type="NCBI Taxonomy" id="659496"/>
    <lineage>
        <taxon>Bacteria</taxon>
        <taxon>Bacillati</taxon>
        <taxon>Actinomycetota</taxon>
        <taxon>Actinomycetes</taxon>
        <taxon>Pseudonocardiales</taxon>
        <taxon>Pseudonocardiaceae</taxon>
        <taxon>Saccharothrix</taxon>
    </lineage>
</organism>
<dbReference type="EMBL" id="NSDM01000012">
    <property type="protein sequence ID" value="MDQ2587346.1"/>
    <property type="molecule type" value="Genomic_DNA"/>
</dbReference>
<feature type="transmembrane region" description="Helical" evidence="1">
    <location>
        <begin position="20"/>
        <end position="38"/>
    </location>
</feature>
<evidence type="ECO:0000313" key="3">
    <source>
        <dbReference type="Proteomes" id="UP001225605"/>
    </source>
</evidence>
<protein>
    <recommendedName>
        <fullName evidence="4">Secreted protein</fullName>
    </recommendedName>
</protein>
<sequence length="78" mass="8149">MNTLAALAQSTATTSYTPLAVMIMTGAMALVLGMARLLRRVLGILTKLLVSAGAVLTGFATVLAFCSVLTTVMLVYLR</sequence>
<keyword evidence="3" id="KW-1185">Reference proteome</keyword>
<keyword evidence="1" id="KW-0472">Membrane</keyword>